<dbReference type="AlphaFoldDB" id="A0AAW8HTK7"/>
<gene>
    <name evidence="1" type="ORF">RBJ30_20230</name>
</gene>
<proteinExistence type="predicted"/>
<dbReference type="RefSeq" id="WP_048253280.1">
    <property type="nucleotide sequence ID" value="NZ_CBCSIS010000006.1"/>
</dbReference>
<dbReference type="EMBL" id="JAVDNV010000017">
    <property type="protein sequence ID" value="MDQ2311404.1"/>
    <property type="molecule type" value="Genomic_DNA"/>
</dbReference>
<protein>
    <submittedName>
        <fullName evidence="1">Phage tail protein</fullName>
    </submittedName>
</protein>
<dbReference type="GeneID" id="61386333"/>
<evidence type="ECO:0000313" key="2">
    <source>
        <dbReference type="Proteomes" id="UP001236270"/>
    </source>
</evidence>
<comment type="caution">
    <text evidence="1">The sequence shown here is derived from an EMBL/GenBank/DDBJ whole genome shotgun (WGS) entry which is preliminary data.</text>
</comment>
<sequence>MMKPASLRDALLKAVPAVAANPDMLTVSVTGGTVVTTAATSLSYEKQYPLTLRLEGFKEDINTLLVPVIAWLRDNQPDIMTRGEEQKSGFSWRAESSEEGGQNLTLTLQLTERTLVTESDGALYATDLPEPLPEPPVTRPKELYVHGELVSRWAE</sequence>
<dbReference type="Proteomes" id="UP001236270">
    <property type="component" value="Unassembled WGS sequence"/>
</dbReference>
<accession>A0AAW8HTK7</accession>
<organism evidence="1 2">
    <name type="scientific">Pluralibacter gergoviae</name>
    <name type="common">Enterobacter gergoviae</name>
    <dbReference type="NCBI Taxonomy" id="61647"/>
    <lineage>
        <taxon>Bacteria</taxon>
        <taxon>Pseudomonadati</taxon>
        <taxon>Pseudomonadota</taxon>
        <taxon>Gammaproteobacteria</taxon>
        <taxon>Enterobacterales</taxon>
        <taxon>Enterobacteriaceae</taxon>
        <taxon>Pluralibacter</taxon>
    </lineage>
</organism>
<evidence type="ECO:0000313" key="1">
    <source>
        <dbReference type="EMBL" id="MDQ2311404.1"/>
    </source>
</evidence>
<reference evidence="1" key="1">
    <citation type="submission" date="2023-08" db="EMBL/GenBank/DDBJ databases">
        <title>WGS of pathogenic bacterial species, Los Angeles County Public Health Laboratories.</title>
        <authorList>
            <person name="Garrigues J.M."/>
            <person name="Green N.M."/>
        </authorList>
    </citation>
    <scope>NUCLEOTIDE SEQUENCE</scope>
    <source>
        <strain evidence="1">LACPHL-BACT-2023-00068</strain>
    </source>
</reference>
<dbReference type="InterPro" id="IPR009678">
    <property type="entry name" value="Phage_tail_completion_R"/>
</dbReference>
<dbReference type="Pfam" id="PF06891">
    <property type="entry name" value="P2_Phage_GpR"/>
    <property type="match status" value="1"/>
</dbReference>
<name>A0AAW8HTK7_PLUGE</name>